<evidence type="ECO:0000313" key="2">
    <source>
        <dbReference type="EMBL" id="CAG9319401.1"/>
    </source>
</evidence>
<reference evidence="1" key="1">
    <citation type="submission" date="2021-09" db="EMBL/GenBank/DDBJ databases">
        <authorList>
            <consortium name="AG Swart"/>
            <person name="Singh M."/>
            <person name="Singh A."/>
            <person name="Seah K."/>
            <person name="Emmerich C."/>
        </authorList>
    </citation>
    <scope>NUCLEOTIDE SEQUENCE</scope>
    <source>
        <strain evidence="1">ATCC30299</strain>
    </source>
</reference>
<evidence type="ECO:0000313" key="1">
    <source>
        <dbReference type="EMBL" id="CAG9309791.1"/>
    </source>
</evidence>
<accession>A0AAU9I8P4</accession>
<proteinExistence type="predicted"/>
<sequence length="216" mass="24722">MILAILLIHIASCLLPVFIAISQYSSQNMINQIIDSFQSSALNFTELKVSKISQEDPLDSFMGESKIIIDVTCNLLLQVKLPEAAKLNSFVHIIVREPFEKFSDWDYFTLFPIQAHYEALNSFLLYFNWYQYNLIHSDSANAINLSSLFYRDINKKQDFCYSNDRNEDAANYFIGKEVKTTGLKNAVILNEGEGVKKLIRSLVKNKIYIKNAGIVL</sequence>
<comment type="caution">
    <text evidence="1">The sequence shown here is derived from an EMBL/GenBank/DDBJ whole genome shotgun (WGS) entry which is preliminary data.</text>
</comment>
<gene>
    <name evidence="2" type="ORF">BSTOLATCC_MIC23958</name>
    <name evidence="1" type="ORF">BSTOLATCC_MIC8</name>
</gene>
<dbReference type="AlphaFoldDB" id="A0AAU9I8P4"/>
<evidence type="ECO:0000313" key="3">
    <source>
        <dbReference type="Proteomes" id="UP001162131"/>
    </source>
</evidence>
<keyword evidence="3" id="KW-1185">Reference proteome</keyword>
<protein>
    <submittedName>
        <fullName evidence="1">Uncharacterized protein</fullName>
    </submittedName>
</protein>
<organism evidence="1 3">
    <name type="scientific">Blepharisma stoltei</name>
    <dbReference type="NCBI Taxonomy" id="1481888"/>
    <lineage>
        <taxon>Eukaryota</taxon>
        <taxon>Sar</taxon>
        <taxon>Alveolata</taxon>
        <taxon>Ciliophora</taxon>
        <taxon>Postciliodesmatophora</taxon>
        <taxon>Heterotrichea</taxon>
        <taxon>Heterotrichida</taxon>
        <taxon>Blepharismidae</taxon>
        <taxon>Blepharisma</taxon>
    </lineage>
</organism>
<dbReference type="Proteomes" id="UP001162131">
    <property type="component" value="Unassembled WGS sequence"/>
</dbReference>
<dbReference type="EMBL" id="CAJZBQ010000001">
    <property type="protein sequence ID" value="CAG9309791.1"/>
    <property type="molecule type" value="Genomic_DNA"/>
</dbReference>
<name>A0AAU9I8P4_9CILI</name>
<dbReference type="EMBL" id="CAJZBQ010000023">
    <property type="protein sequence ID" value="CAG9319401.1"/>
    <property type="molecule type" value="Genomic_DNA"/>
</dbReference>